<dbReference type="Proteomes" id="UP000002931">
    <property type="component" value="Unassembled WGS sequence"/>
</dbReference>
<evidence type="ECO:0000256" key="1">
    <source>
        <dbReference type="ARBA" id="ARBA00005417"/>
    </source>
</evidence>
<dbReference type="SMART" id="SM00382">
    <property type="entry name" value="AAA"/>
    <property type="match status" value="1"/>
</dbReference>
<evidence type="ECO:0000313" key="6">
    <source>
        <dbReference type="EMBL" id="EAQ13928.1"/>
    </source>
</evidence>
<evidence type="ECO:0000256" key="3">
    <source>
        <dbReference type="ARBA" id="ARBA00022741"/>
    </source>
</evidence>
<dbReference type="RefSeq" id="WP_008332186.1">
    <property type="nucleotide sequence ID" value="NZ_CH902578.1"/>
</dbReference>
<dbReference type="Pfam" id="PF00005">
    <property type="entry name" value="ABC_tran"/>
    <property type="match status" value="1"/>
</dbReference>
<feature type="domain" description="ABC transporter" evidence="5">
    <location>
        <begin position="8"/>
        <end position="238"/>
    </location>
</feature>
<dbReference type="eggNOG" id="COG1116">
    <property type="taxonomic scope" value="Bacteria"/>
</dbReference>
<evidence type="ECO:0000259" key="5">
    <source>
        <dbReference type="PROSITE" id="PS50893"/>
    </source>
</evidence>
<comment type="similarity">
    <text evidence="1">Belongs to the ABC transporter superfamily.</text>
</comment>
<dbReference type="PROSITE" id="PS00211">
    <property type="entry name" value="ABC_TRANSPORTER_1"/>
    <property type="match status" value="1"/>
</dbReference>
<name>A3VCB2_9RHOB</name>
<dbReference type="InterPro" id="IPR027417">
    <property type="entry name" value="P-loop_NTPase"/>
</dbReference>
<dbReference type="InterPro" id="IPR003439">
    <property type="entry name" value="ABC_transporter-like_ATP-bd"/>
</dbReference>
<organism evidence="6 7">
    <name type="scientific">Maritimibacter alkaliphilus HTCC2654</name>
    <dbReference type="NCBI Taxonomy" id="314271"/>
    <lineage>
        <taxon>Bacteria</taxon>
        <taxon>Pseudomonadati</taxon>
        <taxon>Pseudomonadota</taxon>
        <taxon>Alphaproteobacteria</taxon>
        <taxon>Rhodobacterales</taxon>
        <taxon>Roseobacteraceae</taxon>
        <taxon>Maritimibacter</taxon>
    </lineage>
</organism>
<keyword evidence="4 6" id="KW-0067">ATP-binding</keyword>
<keyword evidence="2" id="KW-0813">Transport</keyword>
<keyword evidence="3" id="KW-0547">Nucleotide-binding</keyword>
<dbReference type="PANTHER" id="PTHR42788:SF13">
    <property type="entry name" value="ALIPHATIC SULFONATES IMPORT ATP-BINDING PROTEIN SSUB"/>
    <property type="match status" value="1"/>
</dbReference>
<proteinExistence type="inferred from homology"/>
<dbReference type="AlphaFoldDB" id="A3VCB2"/>
<dbReference type="InterPro" id="IPR017871">
    <property type="entry name" value="ABC_transporter-like_CS"/>
</dbReference>
<dbReference type="EMBL" id="AAMT01000003">
    <property type="protein sequence ID" value="EAQ13928.1"/>
    <property type="molecule type" value="Genomic_DNA"/>
</dbReference>
<dbReference type="SUPFAM" id="SSF52540">
    <property type="entry name" value="P-loop containing nucleoside triphosphate hydrolases"/>
    <property type="match status" value="1"/>
</dbReference>
<comment type="caution">
    <text evidence="6">The sequence shown here is derived from an EMBL/GenBank/DDBJ whole genome shotgun (WGS) entry which is preliminary data.</text>
</comment>
<dbReference type="HOGENOM" id="CLU_000604_1_22_5"/>
<dbReference type="STRING" id="314271.RB2654_12684"/>
<accession>A3VCB2</accession>
<dbReference type="Gene3D" id="3.40.50.300">
    <property type="entry name" value="P-loop containing nucleotide triphosphate hydrolases"/>
    <property type="match status" value="1"/>
</dbReference>
<evidence type="ECO:0000313" key="7">
    <source>
        <dbReference type="Proteomes" id="UP000002931"/>
    </source>
</evidence>
<dbReference type="InterPro" id="IPR003593">
    <property type="entry name" value="AAA+_ATPase"/>
</dbReference>
<dbReference type="GO" id="GO:0005524">
    <property type="term" value="F:ATP binding"/>
    <property type="evidence" value="ECO:0007669"/>
    <property type="project" value="UniProtKB-KW"/>
</dbReference>
<reference evidence="6 7" key="1">
    <citation type="journal article" date="2010" name="J. Bacteriol.">
        <title>Genome sequences of Pelagibaca bermudensis HTCC2601T and Maritimibacter alkaliphilus HTCC2654T, the type strains of two marine Roseobacter genera.</title>
        <authorList>
            <person name="Thrash J.C."/>
            <person name="Cho J.C."/>
            <person name="Ferriera S."/>
            <person name="Johnson J."/>
            <person name="Vergin K.L."/>
            <person name="Giovannoni S.J."/>
        </authorList>
    </citation>
    <scope>NUCLEOTIDE SEQUENCE [LARGE SCALE GENOMIC DNA]</scope>
    <source>
        <strain evidence="6 7">HTCC2654</strain>
    </source>
</reference>
<dbReference type="InterPro" id="IPR050166">
    <property type="entry name" value="ABC_transporter_ATP-bind"/>
</dbReference>
<protein>
    <submittedName>
        <fullName evidence="6">ABC transporter ATP-binding protein</fullName>
    </submittedName>
</protein>
<keyword evidence="7" id="KW-1185">Reference proteome</keyword>
<dbReference type="PROSITE" id="PS50893">
    <property type="entry name" value="ABC_TRANSPORTER_2"/>
    <property type="match status" value="1"/>
</dbReference>
<evidence type="ECO:0000256" key="4">
    <source>
        <dbReference type="ARBA" id="ARBA00022840"/>
    </source>
</evidence>
<dbReference type="GO" id="GO:0016887">
    <property type="term" value="F:ATP hydrolysis activity"/>
    <property type="evidence" value="ECO:0007669"/>
    <property type="project" value="InterPro"/>
</dbReference>
<gene>
    <name evidence="6" type="ORF">RB2654_12684</name>
</gene>
<sequence>MTGKTGKIEVDGVAKVFGDPQRGFRAIDKVDLTIADGEFVCIVGPSGCGKSTLIRMFAGLEHPSEGQIRIAHDNPDRPMTAMIFQQESAFPWLTVADNAAYGLRASGTWRGAESQERVDYFLQKTGLYSFRDFRPDQLSGGMKQRLSIARAFATNPEVLLMDEPFAALDEQNKLIMQEELATLWEEFRSTVVFITHGLDEAVLLGDRVVVMSSAPGRFIHSLEIDLPRPRKSAEIRRTPEFGALTAELWDILGHEVRTARQQEADRIQAAGR</sequence>
<dbReference type="PANTHER" id="PTHR42788">
    <property type="entry name" value="TAURINE IMPORT ATP-BINDING PROTEIN-RELATED"/>
    <property type="match status" value="1"/>
</dbReference>
<dbReference type="CDD" id="cd03293">
    <property type="entry name" value="ABC_NrtD_SsuB_transporters"/>
    <property type="match status" value="1"/>
</dbReference>
<evidence type="ECO:0000256" key="2">
    <source>
        <dbReference type="ARBA" id="ARBA00022448"/>
    </source>
</evidence>
<dbReference type="OrthoDB" id="9802264at2"/>